<feature type="domain" description="SGNH hydrolase-type esterase" evidence="1">
    <location>
        <begin position="6"/>
        <end position="189"/>
    </location>
</feature>
<sequence length="209" mass="22456">MKTVLAYGDSLTWGHDPEREGLRHARADRWPSVLQAGLGEDVLVVPEGLNGRTTSLDDWSAPCDRNGARSLPVVLGTQMPLDLVVVMLGTNDLKPRFGASAHTAYQGMRRLVQIVRSFPYKPVEAVPKVLIVAPPPCGPSDNGHDSDRRVPESQRFAALYAQLAGEEGTGFFDAGTVARPSRVDGVHLDAENTRAIGAGLVSPVRELLG</sequence>
<dbReference type="HOGENOM" id="CLU_088167_0_0_5"/>
<dbReference type="CDD" id="cd01839">
    <property type="entry name" value="SGNH_arylesterase_like"/>
    <property type="match status" value="1"/>
</dbReference>
<dbReference type="OrthoDB" id="164654at2"/>
<evidence type="ECO:0000313" key="2">
    <source>
        <dbReference type="EMBL" id="EPX75472.1"/>
    </source>
</evidence>
<dbReference type="EMBL" id="APVH01000078">
    <property type="protein sequence ID" value="EPX75472.1"/>
    <property type="molecule type" value="Genomic_DNA"/>
</dbReference>
<comment type="caution">
    <text evidence="2">The sequence shown here is derived from an EMBL/GenBank/DDBJ whole genome shotgun (WGS) entry which is preliminary data.</text>
</comment>
<accession>S9Q601</accession>
<dbReference type="Proteomes" id="UP000015347">
    <property type="component" value="Unassembled WGS sequence"/>
</dbReference>
<name>S9Q601_9RHOB</name>
<dbReference type="STRING" id="1123237.Salmuc_01223"/>
<gene>
    <name evidence="2" type="ORF">Salmuc_01223</name>
</gene>
<dbReference type="InterPro" id="IPR036514">
    <property type="entry name" value="SGNH_hydro_sf"/>
</dbReference>
<dbReference type="GO" id="GO:0016788">
    <property type="term" value="F:hydrolase activity, acting on ester bonds"/>
    <property type="evidence" value="ECO:0007669"/>
    <property type="project" value="UniProtKB-ARBA"/>
</dbReference>
<dbReference type="RefSeq" id="WP_020038981.1">
    <property type="nucleotide sequence ID" value="NZ_KE557297.1"/>
</dbReference>
<dbReference type="Pfam" id="PF13472">
    <property type="entry name" value="Lipase_GDSL_2"/>
    <property type="match status" value="1"/>
</dbReference>
<dbReference type="Gene3D" id="3.40.50.1110">
    <property type="entry name" value="SGNH hydrolase"/>
    <property type="match status" value="1"/>
</dbReference>
<dbReference type="AlphaFoldDB" id="S9Q601"/>
<evidence type="ECO:0000313" key="3">
    <source>
        <dbReference type="Proteomes" id="UP000015347"/>
    </source>
</evidence>
<reference evidence="3" key="1">
    <citation type="journal article" date="2014" name="Stand. Genomic Sci.">
        <title>Genome sequence of the exopolysaccharide-producing Salipiger mucosus type strain (DSM 16094(T)), a moderately halophilic member of the Roseobacter clade.</title>
        <authorList>
            <person name="Riedel T."/>
            <person name="Spring S."/>
            <person name="Fiebig A."/>
            <person name="Petersen J."/>
            <person name="Kyrpides N.C."/>
            <person name="Goker M."/>
            <person name="Klenk H.P."/>
        </authorList>
    </citation>
    <scope>NUCLEOTIDE SEQUENCE [LARGE SCALE GENOMIC DNA]</scope>
    <source>
        <strain evidence="3">DSM 16094</strain>
    </source>
</reference>
<protein>
    <submittedName>
        <fullName evidence="2">Arylesterase</fullName>
    </submittedName>
</protein>
<dbReference type="eggNOG" id="COG2755">
    <property type="taxonomic scope" value="Bacteria"/>
</dbReference>
<proteinExistence type="predicted"/>
<dbReference type="PANTHER" id="PTHR30383:SF29">
    <property type="entry name" value="SGNH HYDROLASE-TYPE ESTERASE DOMAIN-CONTAINING PROTEIN"/>
    <property type="match status" value="1"/>
</dbReference>
<dbReference type="PANTHER" id="PTHR30383">
    <property type="entry name" value="THIOESTERASE 1/PROTEASE 1/LYSOPHOSPHOLIPASE L1"/>
    <property type="match status" value="1"/>
</dbReference>
<organism evidence="2 3">
    <name type="scientific">Salipiger mucosus DSM 16094</name>
    <dbReference type="NCBI Taxonomy" id="1123237"/>
    <lineage>
        <taxon>Bacteria</taxon>
        <taxon>Pseudomonadati</taxon>
        <taxon>Pseudomonadota</taxon>
        <taxon>Alphaproteobacteria</taxon>
        <taxon>Rhodobacterales</taxon>
        <taxon>Roseobacteraceae</taxon>
        <taxon>Salipiger</taxon>
    </lineage>
</organism>
<keyword evidence="3" id="KW-1185">Reference proteome</keyword>
<dbReference type="InterPro" id="IPR051532">
    <property type="entry name" value="Ester_Hydrolysis_Enzymes"/>
</dbReference>
<evidence type="ECO:0000259" key="1">
    <source>
        <dbReference type="Pfam" id="PF13472"/>
    </source>
</evidence>
<dbReference type="InterPro" id="IPR013830">
    <property type="entry name" value="SGNH_hydro"/>
</dbReference>
<dbReference type="SUPFAM" id="SSF52266">
    <property type="entry name" value="SGNH hydrolase"/>
    <property type="match status" value="1"/>
</dbReference>